<evidence type="ECO:0000256" key="9">
    <source>
        <dbReference type="ARBA" id="ARBA00046318"/>
    </source>
</evidence>
<gene>
    <name evidence="11" type="ORF">JMA39_01630</name>
</gene>
<dbReference type="Gene3D" id="3.40.718.10">
    <property type="entry name" value="Isopropylmalate Dehydrogenase"/>
    <property type="match status" value="1"/>
</dbReference>
<dbReference type="RefSeq" id="WP_202720093.1">
    <property type="nucleotide sequence ID" value="NZ_BPEX01000006.1"/>
</dbReference>
<keyword evidence="6 10" id="KW-0521">NADP</keyword>
<dbReference type="EMBL" id="JAESVD010000001">
    <property type="protein sequence ID" value="MBL4911851.1"/>
    <property type="molecule type" value="Genomic_DNA"/>
</dbReference>
<proteinExistence type="inferred from homology"/>
<dbReference type="NCBIfam" id="TIGR00178">
    <property type="entry name" value="monomer_idh"/>
    <property type="match status" value="1"/>
</dbReference>
<keyword evidence="2 10" id="KW-0329">Glyoxylate bypass</keyword>
<organism evidence="11 12">
    <name type="scientific">Shewanella schlegeliana</name>
    <dbReference type="NCBI Taxonomy" id="190308"/>
    <lineage>
        <taxon>Bacteria</taxon>
        <taxon>Pseudomonadati</taxon>
        <taxon>Pseudomonadota</taxon>
        <taxon>Gammaproteobacteria</taxon>
        <taxon>Alteromonadales</taxon>
        <taxon>Shewanellaceae</taxon>
        <taxon>Shewanella</taxon>
    </lineage>
</organism>
<sequence>MNDKTSTIIYTETDEAPALATLSLLPIIQKFTQTAGVDVETRDISLSGRVIANFPEKLTAEQRIGDALAELGELAKKPEANIIKLPNISASIPQLKACILELQNKGYDIPNYPDEPANDVEKEIQARYDKIKGSAVNPVLREGNSDRRAPSSVKKFAQKNPHSMGQWLPDSKSHVAHMSEGDFYGSEKSVTVAEAGSVSIVLNRTDGSELVLRDGIALQAGEVIDSAVMSKKALVEFYERETNLAKEQDVLLSLHLKATMMKVSDPILFGHAVKVYYKDVFAKHGALFEELGVDVNNGVGDVYAKIANLPAELKAEIEADLAAVYKERAELAMVDSDRGITNLHVPSDVIIDASMPAAIRTSGQMWGPDGQLKDMKAMIPDRCYAGVYQETIDFCINNGAFDPSTMGSVPNVGLMAQKAEEYGSHDKTFEIVAAGTVNIVDQTGNVLMSHQVEQGDIFRMCQVKDAPIRDWVKLAVNRSRLSATPAVFWLDASRAHDAEIIKKVELYLKEHDTSGLELHIMSPVEATRFTLDRVKAGKDTISVTGNVLRDYLTDLFPILELGTSAKMLSIVPLMNGGGLFETGAGGSAPKHVQQVEKEGHLRWDSLGEFLALAASLEHLSQTTGNAKAQVLADTLDVAIGQFLDSNKSPSRRVGELDNRGSHFYLAMYWAQALVAQAADAQLQAEFAALAESLTSNEDKIVAELNGVQGPAVDLGGYYRLDANKAKTAMCPSVTLNALIAG</sequence>
<evidence type="ECO:0000256" key="5">
    <source>
        <dbReference type="ARBA" id="ARBA00022842"/>
    </source>
</evidence>
<protein>
    <recommendedName>
        <fullName evidence="10">Isocitrate dehydrogenase [NADP]</fullName>
        <ecNumber evidence="10">1.1.1.42</ecNumber>
    </recommendedName>
    <alternativeName>
        <fullName evidence="10">Oxalosuccinate decarboxylase</fullName>
    </alternativeName>
</protein>
<evidence type="ECO:0000256" key="6">
    <source>
        <dbReference type="ARBA" id="ARBA00022857"/>
    </source>
</evidence>
<evidence type="ECO:0000256" key="10">
    <source>
        <dbReference type="PIRNR" id="PIRNR009407"/>
    </source>
</evidence>
<name>A0ABS1STH2_9GAMM</name>
<keyword evidence="5" id="KW-0460">Magnesium</keyword>
<reference evidence="11 12" key="1">
    <citation type="submission" date="2021-01" db="EMBL/GenBank/DDBJ databases">
        <title>Genome sequence of Shewanella schlegeliana JCM 11561.</title>
        <authorList>
            <person name="Zhang H."/>
            <person name="Li C."/>
        </authorList>
    </citation>
    <scope>NUCLEOTIDE SEQUENCE [LARGE SCALE GENOMIC DNA]</scope>
    <source>
        <strain evidence="11 12">JCM 11561</strain>
    </source>
</reference>
<comment type="caution">
    <text evidence="11">The sequence shown here is derived from an EMBL/GenBank/DDBJ whole genome shotgun (WGS) entry which is preliminary data.</text>
</comment>
<comment type="catalytic activity">
    <reaction evidence="8 10">
        <text>D-threo-isocitrate + NADP(+) = 2-oxoglutarate + CO2 + NADPH</text>
        <dbReference type="Rhea" id="RHEA:19629"/>
        <dbReference type="ChEBI" id="CHEBI:15562"/>
        <dbReference type="ChEBI" id="CHEBI:16526"/>
        <dbReference type="ChEBI" id="CHEBI:16810"/>
        <dbReference type="ChEBI" id="CHEBI:57783"/>
        <dbReference type="ChEBI" id="CHEBI:58349"/>
        <dbReference type="EC" id="1.1.1.42"/>
    </reaction>
</comment>
<keyword evidence="4" id="KW-0479">Metal-binding</keyword>
<keyword evidence="3 10" id="KW-0816">Tricarboxylic acid cycle</keyword>
<dbReference type="PANTHER" id="PTHR36999:SF1">
    <property type="entry name" value="ISOCITRATE DEHYDROGENASE (NADP(+))"/>
    <property type="match status" value="1"/>
</dbReference>
<dbReference type="InterPro" id="IPR004436">
    <property type="entry name" value="Isocitrate_DH_NADP_mono"/>
</dbReference>
<keyword evidence="12" id="KW-1185">Reference proteome</keyword>
<dbReference type="Proteomes" id="UP000604898">
    <property type="component" value="Unassembled WGS sequence"/>
</dbReference>
<dbReference type="GO" id="GO:0004450">
    <property type="term" value="F:isocitrate dehydrogenase (NADP+) activity"/>
    <property type="evidence" value="ECO:0007669"/>
    <property type="project" value="UniProtKB-EC"/>
</dbReference>
<dbReference type="Pfam" id="PF03971">
    <property type="entry name" value="IDH"/>
    <property type="match status" value="1"/>
</dbReference>
<evidence type="ECO:0000256" key="8">
    <source>
        <dbReference type="ARBA" id="ARBA00023554"/>
    </source>
</evidence>
<accession>A0ABS1STH2</accession>
<comment type="similarity">
    <text evidence="9 10">Belongs to the monomeric-type IDH family.</text>
</comment>
<evidence type="ECO:0000256" key="7">
    <source>
        <dbReference type="ARBA" id="ARBA00023002"/>
    </source>
</evidence>
<evidence type="ECO:0000256" key="3">
    <source>
        <dbReference type="ARBA" id="ARBA00022532"/>
    </source>
</evidence>
<evidence type="ECO:0000256" key="4">
    <source>
        <dbReference type="ARBA" id="ARBA00022723"/>
    </source>
</evidence>
<evidence type="ECO:0000256" key="2">
    <source>
        <dbReference type="ARBA" id="ARBA00022435"/>
    </source>
</evidence>
<evidence type="ECO:0000313" key="12">
    <source>
        <dbReference type="Proteomes" id="UP000604898"/>
    </source>
</evidence>
<evidence type="ECO:0000313" key="11">
    <source>
        <dbReference type="EMBL" id="MBL4911851.1"/>
    </source>
</evidence>
<comment type="cofactor">
    <cofactor evidence="1">
        <name>Mg(2+)</name>
        <dbReference type="ChEBI" id="CHEBI:18420"/>
    </cofactor>
</comment>
<dbReference type="PIRSF" id="PIRSF009407">
    <property type="entry name" value="IDH_monmr"/>
    <property type="match status" value="1"/>
</dbReference>
<dbReference type="SUPFAM" id="SSF53659">
    <property type="entry name" value="Isocitrate/Isopropylmalate dehydrogenase-like"/>
    <property type="match status" value="1"/>
</dbReference>
<dbReference type="PANTHER" id="PTHR36999">
    <property type="entry name" value="ISOCITRATE DEHYDROGENASE [NADP]"/>
    <property type="match status" value="1"/>
</dbReference>
<evidence type="ECO:0000256" key="1">
    <source>
        <dbReference type="ARBA" id="ARBA00001946"/>
    </source>
</evidence>
<keyword evidence="7 10" id="KW-0560">Oxidoreductase</keyword>
<dbReference type="EC" id="1.1.1.42" evidence="10"/>